<dbReference type="InterPro" id="IPR046373">
    <property type="entry name" value="Acyl-CoA_Oxase/DH_mid-dom_sf"/>
</dbReference>
<evidence type="ECO:0000259" key="34">
    <source>
        <dbReference type="Pfam" id="PF02771"/>
    </source>
</evidence>
<comment type="catalytic activity">
    <reaction evidence="19">
        <text>decanoyl-CoA + oxidized [electron-transfer flavoprotein] + H(+) = (2E)-decenoyl-CoA + reduced [electron-transfer flavoprotein]</text>
        <dbReference type="Rhea" id="RHEA:48176"/>
        <dbReference type="Rhea" id="RHEA-COMP:10685"/>
        <dbReference type="Rhea" id="RHEA-COMP:10686"/>
        <dbReference type="ChEBI" id="CHEBI:15378"/>
        <dbReference type="ChEBI" id="CHEBI:57692"/>
        <dbReference type="ChEBI" id="CHEBI:58307"/>
        <dbReference type="ChEBI" id="CHEBI:61406"/>
        <dbReference type="ChEBI" id="CHEBI:61430"/>
    </reaction>
    <physiologicalReaction direction="left-to-right" evidence="19">
        <dbReference type="Rhea" id="RHEA:48177"/>
    </physiologicalReaction>
</comment>
<proteinExistence type="inferred from homology"/>
<evidence type="ECO:0000256" key="17">
    <source>
        <dbReference type="ARBA" id="ARBA00045155"/>
    </source>
</evidence>
<evidence type="ECO:0000256" key="6">
    <source>
        <dbReference type="ARBA" id="ARBA00012040"/>
    </source>
</evidence>
<protein>
    <recommendedName>
        <fullName evidence="7">Long-chain specific acyl-CoA dehydrogenase, mitochondrial</fullName>
        <ecNumber evidence="6">1.3.8.8</ecNumber>
    </recommendedName>
</protein>
<dbReference type="KEGG" id="spu:115930018"/>
<evidence type="ECO:0000256" key="7">
    <source>
        <dbReference type="ARBA" id="ARBA00014123"/>
    </source>
</evidence>
<dbReference type="FunFam" id="1.20.140.10:FF:000020">
    <property type="entry name" value="Long-chain specific acyl-CoA dehydrogenase, mitochondrial"/>
    <property type="match status" value="1"/>
</dbReference>
<dbReference type="SUPFAM" id="SSF47203">
    <property type="entry name" value="Acyl-CoA dehydrogenase C-terminal domain-like"/>
    <property type="match status" value="1"/>
</dbReference>
<comment type="catalytic activity">
    <reaction evidence="18">
        <text>a long-chain 2,3-saturated fatty acyl-CoA + oxidized [electron-transfer flavoprotein] + H(+) = a long-chain (2E)-enoyl-CoA + reduced [electron-transfer flavoprotein]</text>
        <dbReference type="Rhea" id="RHEA:17721"/>
        <dbReference type="Rhea" id="RHEA-COMP:10685"/>
        <dbReference type="Rhea" id="RHEA-COMP:10686"/>
        <dbReference type="ChEBI" id="CHEBI:15378"/>
        <dbReference type="ChEBI" id="CHEBI:57692"/>
        <dbReference type="ChEBI" id="CHEBI:58307"/>
        <dbReference type="ChEBI" id="CHEBI:83721"/>
        <dbReference type="ChEBI" id="CHEBI:83727"/>
        <dbReference type="EC" id="1.3.8.8"/>
    </reaction>
    <physiologicalReaction direction="left-to-right" evidence="18">
        <dbReference type="Rhea" id="RHEA:17722"/>
    </physiologicalReaction>
</comment>
<keyword evidence="12" id="KW-0809">Transit peptide</keyword>
<dbReference type="RefSeq" id="XP_030856200.1">
    <property type="nucleotide sequence ID" value="XM_031000340.1"/>
</dbReference>
<dbReference type="PANTHER" id="PTHR43884:SF12">
    <property type="entry name" value="ISOVALERYL-COA DEHYDROGENASE, MITOCHONDRIAL-RELATED"/>
    <property type="match status" value="1"/>
</dbReference>
<dbReference type="GeneID" id="115930018"/>
<sequence length="443" mass="48892">MAMLRSLSNLAKFTAKNGVFKPTCFQGSRLCSAAAAEDDTGTTFNSDRPLIGQAETMMDIGTRPIFSEEHDMFRTSVRRFFQEEVAPNQDRYEKQRMVDKELWEAMGSAGLLGVDIPESQGGIGGDLLMTSIVWEEQAYVNSAGTAFPMHSDIVMPYISHYGTPEQIEKFIPAMTAGTKVGALAMTEPAAGSDLQGIKTSAKKDGDDYILNGSKVFITNGCLSDVVVVVAITDLNAKKKAHGISLFLVEAGMPGFTKGKPLEKVGQKSVDTCELFFEDVRLPASALLGKENQGFYMLMNQLPRERLIIGVGCQAHTEFMFEETRNYVRQRKAFGKTLGNIQTIQHKLAELKTLICIGRSFQDDCLRLESEGKLDTYTASMSKYWGSDVINKVATECLQLHGGWGYMWEYPIARAFCDARVGAIYGGSNEIMKELIYRPIVASN</sequence>
<dbReference type="InterPro" id="IPR013786">
    <property type="entry name" value="AcylCoA_DH/ox_N"/>
</dbReference>
<comment type="catalytic activity">
    <reaction evidence="24">
        <text>(5Z)-tetradecenoyl-CoA + oxidized [electron-transfer flavoprotein] + H(+) = (2E,5Z)-tetradecadienoyl-CoA + reduced [electron-transfer flavoprotein]</text>
        <dbReference type="Rhea" id="RHEA:47448"/>
        <dbReference type="Rhea" id="RHEA-COMP:10685"/>
        <dbReference type="Rhea" id="RHEA-COMP:10686"/>
        <dbReference type="ChEBI" id="CHEBI:15378"/>
        <dbReference type="ChEBI" id="CHEBI:57692"/>
        <dbReference type="ChEBI" id="CHEBI:58307"/>
        <dbReference type="ChEBI" id="CHEBI:84650"/>
        <dbReference type="ChEBI" id="CHEBI:87701"/>
    </reaction>
    <physiologicalReaction direction="left-to-right" evidence="24">
        <dbReference type="Rhea" id="RHEA:47449"/>
    </physiologicalReaction>
</comment>
<keyword evidence="9 31" id="KW-0285">Flavoprotein</keyword>
<name>A0A7M7PST3_STRPU</name>
<comment type="catalytic activity">
    <reaction evidence="25">
        <text>oxidized [electron-transfer flavoprotein] + (9Z)-octadecenoyl-CoA + H(+) = (2E,9Z)-octadecadienoyl-CoA + reduced [electron-transfer flavoprotein]</text>
        <dbReference type="Rhea" id="RHEA:47300"/>
        <dbReference type="Rhea" id="RHEA-COMP:10685"/>
        <dbReference type="Rhea" id="RHEA-COMP:10686"/>
        <dbReference type="ChEBI" id="CHEBI:15378"/>
        <dbReference type="ChEBI" id="CHEBI:57387"/>
        <dbReference type="ChEBI" id="CHEBI:57692"/>
        <dbReference type="ChEBI" id="CHEBI:58307"/>
        <dbReference type="ChEBI" id="CHEBI:77553"/>
    </reaction>
    <physiologicalReaction direction="left-to-right" evidence="25">
        <dbReference type="Rhea" id="RHEA:47301"/>
    </physiologicalReaction>
</comment>
<dbReference type="PROSITE" id="PS00072">
    <property type="entry name" value="ACYL_COA_DH_1"/>
    <property type="match status" value="1"/>
</dbReference>
<evidence type="ECO:0000256" key="4">
    <source>
        <dbReference type="ARBA" id="ARBA00009347"/>
    </source>
</evidence>
<dbReference type="InterPro" id="IPR006089">
    <property type="entry name" value="Acyl-CoA_DH_CS"/>
</dbReference>
<dbReference type="InParanoid" id="A0A7M7PST3"/>
<keyword evidence="13" id="KW-0007">Acetylation</keyword>
<comment type="subunit">
    <text evidence="5">Homotetramer.</text>
</comment>
<evidence type="ECO:0000256" key="26">
    <source>
        <dbReference type="ARBA" id="ARBA00048877"/>
    </source>
</evidence>
<comment type="catalytic activity">
    <reaction evidence="27">
        <text>tetradecanoyl-CoA + oxidized [electron-transfer flavoprotein] + H(+) = (2E)-tetradecenoyl-CoA + reduced [electron-transfer flavoprotein]</text>
        <dbReference type="Rhea" id="RHEA:47316"/>
        <dbReference type="Rhea" id="RHEA-COMP:10685"/>
        <dbReference type="Rhea" id="RHEA-COMP:10686"/>
        <dbReference type="ChEBI" id="CHEBI:15378"/>
        <dbReference type="ChEBI" id="CHEBI:57385"/>
        <dbReference type="ChEBI" id="CHEBI:57692"/>
        <dbReference type="ChEBI" id="CHEBI:58307"/>
        <dbReference type="ChEBI" id="CHEBI:61405"/>
    </reaction>
    <physiologicalReaction direction="left-to-right" evidence="27">
        <dbReference type="Rhea" id="RHEA:47317"/>
    </physiologicalReaction>
</comment>
<evidence type="ECO:0000256" key="8">
    <source>
        <dbReference type="ARBA" id="ARBA00022553"/>
    </source>
</evidence>
<evidence type="ECO:0000256" key="24">
    <source>
        <dbReference type="ARBA" id="ARBA00048187"/>
    </source>
</evidence>
<evidence type="ECO:0000256" key="10">
    <source>
        <dbReference type="ARBA" id="ARBA00022827"/>
    </source>
</evidence>
<keyword evidence="8" id="KW-0597">Phosphoprotein</keyword>
<dbReference type="Pfam" id="PF02771">
    <property type="entry name" value="Acyl-CoA_dh_N"/>
    <property type="match status" value="1"/>
</dbReference>
<evidence type="ECO:0000256" key="19">
    <source>
        <dbReference type="ARBA" id="ARBA00047546"/>
    </source>
</evidence>
<reference evidence="36" key="1">
    <citation type="submission" date="2015-02" db="EMBL/GenBank/DDBJ databases">
        <title>Genome sequencing for Strongylocentrotus purpuratus.</title>
        <authorList>
            <person name="Murali S."/>
            <person name="Liu Y."/>
            <person name="Vee V."/>
            <person name="English A."/>
            <person name="Wang M."/>
            <person name="Skinner E."/>
            <person name="Han Y."/>
            <person name="Muzny D.M."/>
            <person name="Worley K.C."/>
            <person name="Gibbs R.A."/>
        </authorList>
    </citation>
    <scope>NUCLEOTIDE SEQUENCE</scope>
</reference>
<comment type="catalytic activity">
    <reaction evidence="30">
        <text>octadecanoyl-CoA + oxidized [electron-transfer flavoprotein] + H(+) = (2E)-octadecenoyl-CoA + reduced [electron-transfer flavoprotein]</text>
        <dbReference type="Rhea" id="RHEA:47240"/>
        <dbReference type="Rhea" id="RHEA-COMP:10685"/>
        <dbReference type="Rhea" id="RHEA-COMP:10686"/>
        <dbReference type="ChEBI" id="CHEBI:15378"/>
        <dbReference type="ChEBI" id="CHEBI:57394"/>
        <dbReference type="ChEBI" id="CHEBI:57692"/>
        <dbReference type="ChEBI" id="CHEBI:58307"/>
        <dbReference type="ChEBI" id="CHEBI:71412"/>
    </reaction>
    <physiologicalReaction direction="left-to-right" evidence="30">
        <dbReference type="Rhea" id="RHEA:47241"/>
    </physiologicalReaction>
</comment>
<evidence type="ECO:0000256" key="27">
    <source>
        <dbReference type="ARBA" id="ARBA00049038"/>
    </source>
</evidence>
<keyword evidence="10 31" id="KW-0274">FAD</keyword>
<dbReference type="FunFam" id="1.10.540.10:FF:000017">
    <property type="entry name" value="long-chain specific acyl-CoA dehydrogenase, mitochondrial"/>
    <property type="match status" value="1"/>
</dbReference>
<dbReference type="InterPro" id="IPR036250">
    <property type="entry name" value="AcylCo_DH-like_C"/>
</dbReference>
<comment type="catalytic activity">
    <reaction evidence="26">
        <text>octanoyl-CoA + oxidized [electron-transfer flavoprotein] + H(+) = (2E)-octenoyl-CoA + reduced [electron-transfer flavoprotein]</text>
        <dbReference type="Rhea" id="RHEA:48180"/>
        <dbReference type="Rhea" id="RHEA-COMP:10685"/>
        <dbReference type="Rhea" id="RHEA-COMP:10686"/>
        <dbReference type="ChEBI" id="CHEBI:15378"/>
        <dbReference type="ChEBI" id="CHEBI:57386"/>
        <dbReference type="ChEBI" id="CHEBI:57692"/>
        <dbReference type="ChEBI" id="CHEBI:58307"/>
        <dbReference type="ChEBI" id="CHEBI:62242"/>
    </reaction>
    <physiologicalReaction direction="left-to-right" evidence="26">
        <dbReference type="Rhea" id="RHEA:48181"/>
    </physiologicalReaction>
</comment>
<evidence type="ECO:0000256" key="15">
    <source>
        <dbReference type="ARBA" id="ARBA00023098"/>
    </source>
</evidence>
<dbReference type="GO" id="GO:0004466">
    <property type="term" value="F:long-chain fatty acyl-CoA dehydrogenase activity"/>
    <property type="evidence" value="ECO:0000318"/>
    <property type="project" value="GO_Central"/>
</dbReference>
<dbReference type="PROSITE" id="PS00073">
    <property type="entry name" value="ACYL_COA_DH_2"/>
    <property type="match status" value="1"/>
</dbReference>
<feature type="domain" description="Acyl-CoA dehydrogenase/oxidase N-terminal" evidence="34">
    <location>
        <begin position="67"/>
        <end position="177"/>
    </location>
</feature>
<evidence type="ECO:0000313" key="35">
    <source>
        <dbReference type="EnsemblMetazoa" id="XP_030856200"/>
    </source>
</evidence>
<dbReference type="FunFam" id="2.40.110.10:FF:000002">
    <property type="entry name" value="Acyl-CoA dehydrogenase fadE12"/>
    <property type="match status" value="1"/>
</dbReference>
<evidence type="ECO:0000256" key="25">
    <source>
        <dbReference type="ARBA" id="ARBA00048725"/>
    </source>
</evidence>
<comment type="catalytic activity">
    <reaction evidence="23">
        <text>tetracosanoyl-CoA + oxidized [electron-transfer flavoprotein] + H(+) = (2E)-tetracosenoyl-CoA + reduced [electron-transfer flavoprotein]</text>
        <dbReference type="Rhea" id="RHEA:47232"/>
        <dbReference type="Rhea" id="RHEA-COMP:10685"/>
        <dbReference type="Rhea" id="RHEA-COMP:10686"/>
        <dbReference type="ChEBI" id="CHEBI:15378"/>
        <dbReference type="ChEBI" id="CHEBI:57692"/>
        <dbReference type="ChEBI" id="CHEBI:58307"/>
        <dbReference type="ChEBI" id="CHEBI:65052"/>
        <dbReference type="ChEBI" id="CHEBI:74693"/>
    </reaction>
    <physiologicalReaction direction="left-to-right" evidence="23">
        <dbReference type="Rhea" id="RHEA:47233"/>
    </physiologicalReaction>
</comment>
<comment type="pathway">
    <text evidence="3">Lipid metabolism; mitochondrial fatty acid beta-oxidation.</text>
</comment>
<dbReference type="SUPFAM" id="SSF56645">
    <property type="entry name" value="Acyl-CoA dehydrogenase NM domain-like"/>
    <property type="match status" value="1"/>
</dbReference>
<keyword evidence="36" id="KW-1185">Reference proteome</keyword>
<dbReference type="AlphaFoldDB" id="A0A7M7PST3"/>
<dbReference type="GO" id="GO:0005739">
    <property type="term" value="C:mitochondrion"/>
    <property type="evidence" value="ECO:0000318"/>
    <property type="project" value="GO_Central"/>
</dbReference>
<dbReference type="InterPro" id="IPR037069">
    <property type="entry name" value="AcylCoA_DH/ox_N_sf"/>
</dbReference>
<evidence type="ECO:0000256" key="23">
    <source>
        <dbReference type="ARBA" id="ARBA00048086"/>
    </source>
</evidence>
<dbReference type="Proteomes" id="UP000007110">
    <property type="component" value="Unassembled WGS sequence"/>
</dbReference>
<feature type="domain" description="Acyl-CoA oxidase/dehydrogenase middle" evidence="33">
    <location>
        <begin position="182"/>
        <end position="279"/>
    </location>
</feature>
<comment type="catalytic activity">
    <reaction evidence="28">
        <text>eicosanoyl-CoA + oxidized [electron-transfer flavoprotein] + H(+) = (2E)-eicosenoyl-CoA + reduced [electron-transfer flavoprotein]</text>
        <dbReference type="Rhea" id="RHEA:47236"/>
        <dbReference type="Rhea" id="RHEA-COMP:10685"/>
        <dbReference type="Rhea" id="RHEA-COMP:10686"/>
        <dbReference type="ChEBI" id="CHEBI:15378"/>
        <dbReference type="ChEBI" id="CHEBI:57380"/>
        <dbReference type="ChEBI" id="CHEBI:57692"/>
        <dbReference type="ChEBI" id="CHEBI:58307"/>
        <dbReference type="ChEBI" id="CHEBI:74691"/>
    </reaction>
    <physiologicalReaction direction="left-to-right" evidence="28">
        <dbReference type="Rhea" id="RHEA:47237"/>
    </physiologicalReaction>
</comment>
<dbReference type="OMA" id="WADYCTA"/>
<evidence type="ECO:0000256" key="30">
    <source>
        <dbReference type="ARBA" id="ARBA00049224"/>
    </source>
</evidence>
<evidence type="ECO:0000256" key="1">
    <source>
        <dbReference type="ARBA" id="ARBA00001974"/>
    </source>
</evidence>
<dbReference type="GO" id="GO:0005759">
    <property type="term" value="C:mitochondrial matrix"/>
    <property type="evidence" value="ECO:0007669"/>
    <property type="project" value="UniProtKB-SubCell"/>
</dbReference>
<keyword evidence="15" id="KW-0443">Lipid metabolism</keyword>
<feature type="domain" description="Acyl-CoA dehydrogenase/oxidase C-terminal" evidence="32">
    <location>
        <begin position="291"/>
        <end position="437"/>
    </location>
</feature>
<dbReference type="GO" id="GO:0042758">
    <property type="term" value="P:long-chain fatty acid catabolic process"/>
    <property type="evidence" value="ECO:0000318"/>
    <property type="project" value="GO_Central"/>
</dbReference>
<keyword evidence="11" id="KW-0276">Fatty acid metabolism</keyword>
<evidence type="ECO:0000256" key="18">
    <source>
        <dbReference type="ARBA" id="ARBA00047434"/>
    </source>
</evidence>
<keyword evidence="14 31" id="KW-0560">Oxidoreductase</keyword>
<comment type="similarity">
    <text evidence="4 31">Belongs to the acyl-CoA dehydrogenase family.</text>
</comment>
<dbReference type="GO" id="GO:0005737">
    <property type="term" value="C:cytoplasm"/>
    <property type="evidence" value="ECO:0000318"/>
    <property type="project" value="GO_Central"/>
</dbReference>
<evidence type="ECO:0000256" key="14">
    <source>
        <dbReference type="ARBA" id="ARBA00023002"/>
    </source>
</evidence>
<dbReference type="Gene3D" id="1.20.140.10">
    <property type="entry name" value="Butyryl-CoA Dehydrogenase, subunit A, domain 3"/>
    <property type="match status" value="1"/>
</dbReference>
<dbReference type="InterPro" id="IPR006091">
    <property type="entry name" value="Acyl-CoA_Oxase/DH_mid-dom"/>
</dbReference>
<evidence type="ECO:0000256" key="12">
    <source>
        <dbReference type="ARBA" id="ARBA00022946"/>
    </source>
</evidence>
<dbReference type="GO" id="GO:0050660">
    <property type="term" value="F:flavin adenine dinucleotide binding"/>
    <property type="evidence" value="ECO:0000318"/>
    <property type="project" value="GO_Central"/>
</dbReference>
<dbReference type="Gene3D" id="2.40.110.10">
    <property type="entry name" value="Butyryl-CoA Dehydrogenase, subunit A, domain 2"/>
    <property type="match status" value="1"/>
</dbReference>
<dbReference type="EC" id="1.3.8.8" evidence="6"/>
<dbReference type="Pfam" id="PF02770">
    <property type="entry name" value="Acyl-CoA_dh_M"/>
    <property type="match status" value="1"/>
</dbReference>
<organism evidence="35 36">
    <name type="scientific">Strongylocentrotus purpuratus</name>
    <name type="common">Purple sea urchin</name>
    <dbReference type="NCBI Taxonomy" id="7668"/>
    <lineage>
        <taxon>Eukaryota</taxon>
        <taxon>Metazoa</taxon>
        <taxon>Echinodermata</taxon>
        <taxon>Eleutherozoa</taxon>
        <taxon>Echinozoa</taxon>
        <taxon>Echinoidea</taxon>
        <taxon>Euechinoidea</taxon>
        <taxon>Echinacea</taxon>
        <taxon>Camarodonta</taxon>
        <taxon>Echinidea</taxon>
        <taxon>Strongylocentrotidae</taxon>
        <taxon>Strongylocentrotus</taxon>
    </lineage>
</organism>
<evidence type="ECO:0000256" key="13">
    <source>
        <dbReference type="ARBA" id="ARBA00022990"/>
    </source>
</evidence>
<evidence type="ECO:0000256" key="3">
    <source>
        <dbReference type="ARBA" id="ARBA00005198"/>
    </source>
</evidence>
<evidence type="ECO:0000256" key="20">
    <source>
        <dbReference type="ARBA" id="ARBA00047893"/>
    </source>
</evidence>
<evidence type="ECO:0000256" key="5">
    <source>
        <dbReference type="ARBA" id="ARBA00011881"/>
    </source>
</evidence>
<evidence type="ECO:0000256" key="11">
    <source>
        <dbReference type="ARBA" id="ARBA00022832"/>
    </source>
</evidence>
<accession>A0A7M7PST3</accession>
<dbReference type="PANTHER" id="PTHR43884">
    <property type="entry name" value="ACYL-COA DEHYDROGENASE"/>
    <property type="match status" value="1"/>
</dbReference>
<dbReference type="InterPro" id="IPR009075">
    <property type="entry name" value="AcylCo_DH/oxidase_C"/>
</dbReference>
<comment type="subcellular location">
    <subcellularLocation>
        <location evidence="2">Mitochondrion matrix</location>
    </subcellularLocation>
</comment>
<dbReference type="EnsemblMetazoa" id="XM_031000340">
    <property type="protein sequence ID" value="XP_030856200"/>
    <property type="gene ID" value="LOC115930018"/>
</dbReference>
<evidence type="ECO:0000313" key="36">
    <source>
        <dbReference type="Proteomes" id="UP000007110"/>
    </source>
</evidence>
<comment type="cofactor">
    <cofactor evidence="1 31">
        <name>FAD</name>
        <dbReference type="ChEBI" id="CHEBI:57692"/>
    </cofactor>
</comment>
<dbReference type="GO" id="GO:0019254">
    <property type="term" value="P:carnitine metabolic process, CoA-linked"/>
    <property type="evidence" value="ECO:0000318"/>
    <property type="project" value="GO_Central"/>
</dbReference>
<evidence type="ECO:0000256" key="21">
    <source>
        <dbReference type="ARBA" id="ARBA00047916"/>
    </source>
</evidence>
<evidence type="ECO:0000259" key="32">
    <source>
        <dbReference type="Pfam" id="PF00441"/>
    </source>
</evidence>
<dbReference type="OrthoDB" id="9988775at2759"/>
<evidence type="ECO:0000256" key="9">
    <source>
        <dbReference type="ARBA" id="ARBA00022630"/>
    </source>
</evidence>
<comment type="function">
    <text evidence="17">Long-chain specific acyl-CoA dehydrogenase is one of the acyl-CoA dehydrogenases that catalyze the first step of mitochondrial fatty acid beta-oxidation, an aerobic process breaking down fatty acids into acetyl-CoA and allowing the production of energy from fats. The first step of fatty acid beta-oxidation consists in the removal of one hydrogen from C-2 and C-3 of the straight-chain fatty acyl-CoA thioester, resulting in the formation of trans-2-enoyl-CoA. Among the different mitochondrial acyl-CoA dehydrogenases, long-chain specific acyl-CoA dehydrogenase can act on saturated and unsaturated acyl-CoAs with 6 to 24 carbons with a preference for 8 to 18 carbons long primary chains.</text>
</comment>
<dbReference type="Pfam" id="PF00441">
    <property type="entry name" value="Acyl-CoA_dh_1"/>
    <property type="match status" value="1"/>
</dbReference>
<comment type="catalytic activity">
    <reaction evidence="21">
        <text>oxidized [electron-transfer flavoprotein] + hexadecanoyl-CoA + H(+) = (2E)-hexadecenoyl-CoA + reduced [electron-transfer flavoprotein]</text>
        <dbReference type="Rhea" id="RHEA:43448"/>
        <dbReference type="Rhea" id="RHEA-COMP:10685"/>
        <dbReference type="Rhea" id="RHEA-COMP:10686"/>
        <dbReference type="ChEBI" id="CHEBI:15378"/>
        <dbReference type="ChEBI" id="CHEBI:57379"/>
        <dbReference type="ChEBI" id="CHEBI:57692"/>
        <dbReference type="ChEBI" id="CHEBI:58307"/>
        <dbReference type="ChEBI" id="CHEBI:61526"/>
    </reaction>
    <physiologicalReaction direction="left-to-right" evidence="21">
        <dbReference type="Rhea" id="RHEA:43449"/>
    </physiologicalReaction>
</comment>
<evidence type="ECO:0000256" key="16">
    <source>
        <dbReference type="ARBA" id="ARBA00023128"/>
    </source>
</evidence>
<evidence type="ECO:0000256" key="28">
    <source>
        <dbReference type="ARBA" id="ARBA00049140"/>
    </source>
</evidence>
<evidence type="ECO:0000256" key="22">
    <source>
        <dbReference type="ARBA" id="ARBA00048020"/>
    </source>
</evidence>
<evidence type="ECO:0000256" key="31">
    <source>
        <dbReference type="RuleBase" id="RU362125"/>
    </source>
</evidence>
<dbReference type="InterPro" id="IPR009100">
    <property type="entry name" value="AcylCoA_DH/oxidase_NM_dom_sf"/>
</dbReference>
<comment type="catalytic activity">
    <reaction evidence="29">
        <text>hexanoyl-CoA + oxidized [electron-transfer flavoprotein] + H(+) = (2E)-hexenoyl-CoA + reduced [electron-transfer flavoprotein]</text>
        <dbReference type="Rhea" id="RHEA:43464"/>
        <dbReference type="Rhea" id="RHEA-COMP:10685"/>
        <dbReference type="Rhea" id="RHEA-COMP:10686"/>
        <dbReference type="ChEBI" id="CHEBI:15378"/>
        <dbReference type="ChEBI" id="CHEBI:57692"/>
        <dbReference type="ChEBI" id="CHEBI:58307"/>
        <dbReference type="ChEBI" id="CHEBI:62077"/>
        <dbReference type="ChEBI" id="CHEBI:62620"/>
    </reaction>
    <physiologicalReaction direction="left-to-right" evidence="29">
        <dbReference type="Rhea" id="RHEA:43465"/>
    </physiologicalReaction>
</comment>
<evidence type="ECO:0000259" key="33">
    <source>
        <dbReference type="Pfam" id="PF02770"/>
    </source>
</evidence>
<keyword evidence="16" id="KW-0496">Mitochondrion</keyword>
<evidence type="ECO:0000256" key="29">
    <source>
        <dbReference type="ARBA" id="ARBA00049192"/>
    </source>
</evidence>
<evidence type="ECO:0000256" key="2">
    <source>
        <dbReference type="ARBA" id="ARBA00004305"/>
    </source>
</evidence>
<reference evidence="35" key="2">
    <citation type="submission" date="2021-01" db="UniProtKB">
        <authorList>
            <consortium name="EnsemblMetazoa"/>
        </authorList>
    </citation>
    <scope>IDENTIFICATION</scope>
</reference>
<comment type="catalytic activity">
    <reaction evidence="22">
        <text>docosanoyl-CoA + oxidized [electron-transfer flavoprotein] + H(+) = (2E)-docosenoyl-CoA + reduced [electron-transfer flavoprotein]</text>
        <dbReference type="Rhea" id="RHEA:47228"/>
        <dbReference type="Rhea" id="RHEA-COMP:10685"/>
        <dbReference type="Rhea" id="RHEA-COMP:10686"/>
        <dbReference type="ChEBI" id="CHEBI:15378"/>
        <dbReference type="ChEBI" id="CHEBI:57692"/>
        <dbReference type="ChEBI" id="CHEBI:58307"/>
        <dbReference type="ChEBI" id="CHEBI:65059"/>
        <dbReference type="ChEBI" id="CHEBI:74692"/>
    </reaction>
    <physiologicalReaction direction="left-to-right" evidence="22">
        <dbReference type="Rhea" id="RHEA:47229"/>
    </physiologicalReaction>
</comment>
<dbReference type="GO" id="GO:0033539">
    <property type="term" value="P:fatty acid beta-oxidation using acyl-CoA dehydrogenase"/>
    <property type="evidence" value="ECO:0000318"/>
    <property type="project" value="GO_Central"/>
</dbReference>
<dbReference type="Gene3D" id="1.10.540.10">
    <property type="entry name" value="Acyl-CoA dehydrogenase/oxidase, N-terminal domain"/>
    <property type="match status" value="1"/>
</dbReference>
<comment type="catalytic activity">
    <reaction evidence="20">
        <text>dodecanoyl-CoA + oxidized [electron-transfer flavoprotein] + H(+) = (2E)-dodecenoyl-CoA + reduced [electron-transfer flavoprotein]</text>
        <dbReference type="Rhea" id="RHEA:47296"/>
        <dbReference type="Rhea" id="RHEA-COMP:10685"/>
        <dbReference type="Rhea" id="RHEA-COMP:10686"/>
        <dbReference type="ChEBI" id="CHEBI:15378"/>
        <dbReference type="ChEBI" id="CHEBI:57330"/>
        <dbReference type="ChEBI" id="CHEBI:57375"/>
        <dbReference type="ChEBI" id="CHEBI:57692"/>
        <dbReference type="ChEBI" id="CHEBI:58307"/>
    </reaction>
    <physiologicalReaction direction="left-to-right" evidence="20">
        <dbReference type="Rhea" id="RHEA:47297"/>
    </physiologicalReaction>
</comment>